<proteinExistence type="predicted"/>
<name>A0ABU6SQ26_9FABA</name>
<accession>A0ABU6SQ26</accession>
<protein>
    <submittedName>
        <fullName evidence="2">Uncharacterized protein</fullName>
    </submittedName>
</protein>
<reference evidence="2 3" key="1">
    <citation type="journal article" date="2023" name="Plants (Basel)">
        <title>Bridging the Gap: Combining Genomics and Transcriptomics Approaches to Understand Stylosanthes scabra, an Orphan Legume from the Brazilian Caatinga.</title>
        <authorList>
            <person name="Ferreira-Neto J.R.C."/>
            <person name="da Silva M.D."/>
            <person name="Binneck E."/>
            <person name="de Melo N.F."/>
            <person name="da Silva R.H."/>
            <person name="de Melo A.L.T.M."/>
            <person name="Pandolfi V."/>
            <person name="Bustamante F.O."/>
            <person name="Brasileiro-Vidal A.C."/>
            <person name="Benko-Iseppon A.M."/>
        </authorList>
    </citation>
    <scope>NUCLEOTIDE SEQUENCE [LARGE SCALE GENOMIC DNA]</scope>
    <source>
        <tissue evidence="2">Leaves</tissue>
    </source>
</reference>
<gene>
    <name evidence="2" type="ORF">PIB30_073935</name>
</gene>
<evidence type="ECO:0000313" key="3">
    <source>
        <dbReference type="Proteomes" id="UP001341840"/>
    </source>
</evidence>
<organism evidence="2 3">
    <name type="scientific">Stylosanthes scabra</name>
    <dbReference type="NCBI Taxonomy" id="79078"/>
    <lineage>
        <taxon>Eukaryota</taxon>
        <taxon>Viridiplantae</taxon>
        <taxon>Streptophyta</taxon>
        <taxon>Embryophyta</taxon>
        <taxon>Tracheophyta</taxon>
        <taxon>Spermatophyta</taxon>
        <taxon>Magnoliopsida</taxon>
        <taxon>eudicotyledons</taxon>
        <taxon>Gunneridae</taxon>
        <taxon>Pentapetalae</taxon>
        <taxon>rosids</taxon>
        <taxon>fabids</taxon>
        <taxon>Fabales</taxon>
        <taxon>Fabaceae</taxon>
        <taxon>Papilionoideae</taxon>
        <taxon>50 kb inversion clade</taxon>
        <taxon>dalbergioids sensu lato</taxon>
        <taxon>Dalbergieae</taxon>
        <taxon>Pterocarpus clade</taxon>
        <taxon>Stylosanthes</taxon>
    </lineage>
</organism>
<dbReference type="EMBL" id="JASCZI010061322">
    <property type="protein sequence ID" value="MED6138402.1"/>
    <property type="molecule type" value="Genomic_DNA"/>
</dbReference>
<evidence type="ECO:0000313" key="2">
    <source>
        <dbReference type="EMBL" id="MED6138402.1"/>
    </source>
</evidence>
<comment type="caution">
    <text evidence="2">The sequence shown here is derived from an EMBL/GenBank/DDBJ whole genome shotgun (WGS) entry which is preliminary data.</text>
</comment>
<feature type="region of interest" description="Disordered" evidence="1">
    <location>
        <begin position="1"/>
        <end position="28"/>
    </location>
</feature>
<dbReference type="Proteomes" id="UP001341840">
    <property type="component" value="Unassembled WGS sequence"/>
</dbReference>
<evidence type="ECO:0000256" key="1">
    <source>
        <dbReference type="SAM" id="MobiDB-lite"/>
    </source>
</evidence>
<sequence length="220" mass="24741">MEPLSFGLAELKKSGKKESTPLPAKTKEEGVRATLDTASLIGSSQKRGRFWCHNQGRFCSPRNRAAAQYTHAAARSRKHDLHVTLLCAVARYPLRSHGQGGQYREAYSLHSSAYQSDLQHATWSVLYPWRRCHTLYPSLEIGVWDDDGRIEEIEADDSPCYVDQINVNFMEYHASVKPLEINMSTFDPLLIKGCYVGAYGMKLVPKADAANPYDSQQSDK</sequence>
<feature type="compositionally biased region" description="Basic and acidic residues" evidence="1">
    <location>
        <begin position="10"/>
        <end position="28"/>
    </location>
</feature>
<keyword evidence="3" id="KW-1185">Reference proteome</keyword>